<evidence type="ECO:0000256" key="3">
    <source>
        <dbReference type="ARBA" id="ARBA00022692"/>
    </source>
</evidence>
<comment type="similarity">
    <text evidence="2 8">Belongs to the MLO family.</text>
</comment>
<dbReference type="Proteomes" id="UP001054821">
    <property type="component" value="Chromosome 6"/>
</dbReference>
<proteinExistence type="inferred from homology"/>
<dbReference type="GO" id="GO:0006952">
    <property type="term" value="P:defense response"/>
    <property type="evidence" value="ECO:0007669"/>
    <property type="project" value="UniProtKB-KW"/>
</dbReference>
<evidence type="ECO:0000256" key="6">
    <source>
        <dbReference type="ARBA" id="ARBA00023136"/>
    </source>
</evidence>
<dbReference type="PANTHER" id="PTHR31942:SF74">
    <property type="entry name" value="MLO-LIKE PROTEIN 15"/>
    <property type="match status" value="1"/>
</dbReference>
<sequence>MAEGETTLEYTPTWVVAAVCSVVVLISLAVERVLYYTDKYLKKTTQKPVFEALQKIKQELLLGLIALLLTTFQDRLGKICITETQASQWLPCKKQDTSTSTTAPRYCSEGKVPLLSAIAWHHLHIFIFVLAAVHATFCVLTILFAKAKMSQWKRWEDSIKSDYHPEEVLKMKIIAVHDHDFIRSRVLGFGRKSDFIGWLFAFLKQFYGSVSKEDYLTMRHGFVQTHCRGNPKFNFHKYMIRALAADFKSVVGISWYLWIFVVIFLLLNVWGWNSYFWIAFIPLILLLAVGTKLEHVITQLANEVAEKHIAIEGDLVVQPSDYQFWFHRPRLILFLIHIILFQNSFQLAYFFWLWYQYSFDSCIMGKVAYIIPRLIIGAFIQFVCSYSTFPLYAIVTQMGSSFKKAIFEEHIQEGLIGWARSAKRNKPLRRADPKEACVTVNESSVEVGTTGEIELEPPLRSPK</sequence>
<dbReference type="AlphaFoldDB" id="A0AAD4VCM6"/>
<evidence type="ECO:0000256" key="5">
    <source>
        <dbReference type="ARBA" id="ARBA00022989"/>
    </source>
</evidence>
<feature type="transmembrane region" description="Helical" evidence="9">
    <location>
        <begin position="374"/>
        <end position="395"/>
    </location>
</feature>
<evidence type="ECO:0000256" key="9">
    <source>
        <dbReference type="SAM" id="Phobius"/>
    </source>
</evidence>
<gene>
    <name evidence="8" type="primary">MLO</name>
    <name evidence="10" type="ORF">L3X38_031677</name>
</gene>
<keyword evidence="11" id="KW-1185">Reference proteome</keyword>
<name>A0AAD4VCM6_PRUDU</name>
<evidence type="ECO:0000256" key="4">
    <source>
        <dbReference type="ARBA" id="ARBA00022821"/>
    </source>
</evidence>
<dbReference type="GO" id="GO:0005516">
    <property type="term" value="F:calmodulin binding"/>
    <property type="evidence" value="ECO:0007669"/>
    <property type="project" value="UniProtKB-KW"/>
</dbReference>
<feature type="transmembrane region" description="Helical" evidence="9">
    <location>
        <begin position="275"/>
        <end position="293"/>
    </location>
</feature>
<comment type="domain">
    <text evidence="8">The C-terminus contains a calmodulin-binding domain, which binds calmodulin in a calcium-dependent fashion.</text>
</comment>
<evidence type="ECO:0000256" key="8">
    <source>
        <dbReference type="RuleBase" id="RU280816"/>
    </source>
</evidence>
<evidence type="ECO:0000256" key="1">
    <source>
        <dbReference type="ARBA" id="ARBA00004141"/>
    </source>
</evidence>
<evidence type="ECO:0000256" key="7">
    <source>
        <dbReference type="ARBA" id="ARBA00023265"/>
    </source>
</evidence>
<dbReference type="PANTHER" id="PTHR31942">
    <property type="entry name" value="MLO-LIKE PROTEIN 1"/>
    <property type="match status" value="1"/>
</dbReference>
<keyword evidence="4 8" id="KW-0611">Plant defense</keyword>
<keyword evidence="3 8" id="KW-0812">Transmembrane</keyword>
<evidence type="ECO:0000256" key="2">
    <source>
        <dbReference type="ARBA" id="ARBA00006574"/>
    </source>
</evidence>
<keyword evidence="8" id="KW-0112">Calmodulin-binding</keyword>
<dbReference type="GO" id="GO:0016020">
    <property type="term" value="C:membrane"/>
    <property type="evidence" value="ECO:0007669"/>
    <property type="project" value="UniProtKB-SubCell"/>
</dbReference>
<evidence type="ECO:0000313" key="11">
    <source>
        <dbReference type="Proteomes" id="UP001054821"/>
    </source>
</evidence>
<comment type="caution">
    <text evidence="10">The sequence shown here is derived from an EMBL/GenBank/DDBJ whole genome shotgun (WGS) entry which is preliminary data.</text>
</comment>
<keyword evidence="6 8" id="KW-0472">Membrane</keyword>
<accession>A0AAD4VCM6</accession>
<evidence type="ECO:0000313" key="10">
    <source>
        <dbReference type="EMBL" id="KAI5322605.1"/>
    </source>
</evidence>
<feature type="transmembrane region" description="Helical" evidence="9">
    <location>
        <begin position="331"/>
        <end position="354"/>
    </location>
</feature>
<dbReference type="Pfam" id="PF03094">
    <property type="entry name" value="Mlo"/>
    <property type="match status" value="2"/>
</dbReference>
<keyword evidence="5 8" id="KW-1133">Transmembrane helix</keyword>
<dbReference type="EMBL" id="JAJFAZ020000006">
    <property type="protein sequence ID" value="KAI5322605.1"/>
    <property type="molecule type" value="Genomic_DNA"/>
</dbReference>
<feature type="transmembrane region" description="Helical" evidence="9">
    <location>
        <begin position="247"/>
        <end position="269"/>
    </location>
</feature>
<dbReference type="InterPro" id="IPR004326">
    <property type="entry name" value="Mlo"/>
</dbReference>
<protein>
    <recommendedName>
        <fullName evidence="8">MLO-like protein</fullName>
    </recommendedName>
</protein>
<organism evidence="10 11">
    <name type="scientific">Prunus dulcis</name>
    <name type="common">Almond</name>
    <name type="synonym">Amygdalus dulcis</name>
    <dbReference type="NCBI Taxonomy" id="3755"/>
    <lineage>
        <taxon>Eukaryota</taxon>
        <taxon>Viridiplantae</taxon>
        <taxon>Streptophyta</taxon>
        <taxon>Embryophyta</taxon>
        <taxon>Tracheophyta</taxon>
        <taxon>Spermatophyta</taxon>
        <taxon>Magnoliopsida</taxon>
        <taxon>eudicotyledons</taxon>
        <taxon>Gunneridae</taxon>
        <taxon>Pentapetalae</taxon>
        <taxon>rosids</taxon>
        <taxon>fabids</taxon>
        <taxon>Rosales</taxon>
        <taxon>Rosaceae</taxon>
        <taxon>Amygdaloideae</taxon>
        <taxon>Amygdaleae</taxon>
        <taxon>Prunus</taxon>
    </lineage>
</organism>
<feature type="transmembrane region" description="Helical" evidence="9">
    <location>
        <begin position="14"/>
        <end position="35"/>
    </location>
</feature>
<feature type="transmembrane region" description="Helical" evidence="9">
    <location>
        <begin position="123"/>
        <end position="145"/>
    </location>
</feature>
<reference evidence="10 11" key="1">
    <citation type="journal article" date="2022" name="G3 (Bethesda)">
        <title>Whole-genome sequence and methylome profiling of the almond [Prunus dulcis (Mill.) D.A. Webb] cultivar 'Nonpareil'.</title>
        <authorList>
            <person name="D'Amico-Willman K.M."/>
            <person name="Ouma W.Z."/>
            <person name="Meulia T."/>
            <person name="Sideli G.M."/>
            <person name="Gradziel T.M."/>
            <person name="Fresnedo-Ramirez J."/>
        </authorList>
    </citation>
    <scope>NUCLEOTIDE SEQUENCE [LARGE SCALE GENOMIC DNA]</scope>
    <source>
        <strain evidence="10">Clone GOH B32 T37-40</strain>
    </source>
</reference>
<comment type="subcellular location">
    <subcellularLocation>
        <location evidence="1 8">Membrane</location>
        <topology evidence="1 8">Multi-pass membrane protein</topology>
    </subcellularLocation>
</comment>
<keyword evidence="7 8" id="KW-0568">Pathogenesis-related protein</keyword>
<comment type="function">
    <text evidence="8">May be involved in modulation of pathogen defense and leaf cell death.</text>
</comment>